<organism evidence="6 7">
    <name type="scientific">Tetraparma gracilis</name>
    <dbReference type="NCBI Taxonomy" id="2962635"/>
    <lineage>
        <taxon>Eukaryota</taxon>
        <taxon>Sar</taxon>
        <taxon>Stramenopiles</taxon>
        <taxon>Ochrophyta</taxon>
        <taxon>Bolidophyceae</taxon>
        <taxon>Parmales</taxon>
        <taxon>Triparmaceae</taxon>
        <taxon>Tetraparma</taxon>
    </lineage>
</organism>
<dbReference type="PROSITE" id="PS51381">
    <property type="entry name" value="C2_B9"/>
    <property type="match status" value="1"/>
</dbReference>
<evidence type="ECO:0008006" key="8">
    <source>
        <dbReference type="Google" id="ProtNLM"/>
    </source>
</evidence>
<accession>A0ABQ6M7Z5</accession>
<evidence type="ECO:0000256" key="5">
    <source>
        <dbReference type="ARBA" id="ARBA00023273"/>
    </source>
</evidence>
<comment type="subcellular location">
    <subcellularLocation>
        <location evidence="1">Cytoplasm</location>
        <location evidence="1">Cytoskeleton</location>
        <location evidence="1">Cilium basal body</location>
    </subcellularLocation>
</comment>
<evidence type="ECO:0000256" key="2">
    <source>
        <dbReference type="ARBA" id="ARBA00022490"/>
    </source>
</evidence>
<feature type="non-terminal residue" evidence="6">
    <location>
        <position position="1"/>
    </location>
</feature>
<dbReference type="Pfam" id="PF07162">
    <property type="entry name" value="B9-C2"/>
    <property type="match status" value="1"/>
</dbReference>
<evidence type="ECO:0000256" key="3">
    <source>
        <dbReference type="ARBA" id="ARBA00022794"/>
    </source>
</evidence>
<gene>
    <name evidence="6" type="ORF">TeGR_g8404</name>
</gene>
<keyword evidence="5" id="KW-0966">Cell projection</keyword>
<evidence type="ECO:0000313" key="7">
    <source>
        <dbReference type="Proteomes" id="UP001165060"/>
    </source>
</evidence>
<keyword evidence="4" id="KW-0206">Cytoskeleton</keyword>
<dbReference type="EMBL" id="BRYB01000040">
    <property type="protein sequence ID" value="GMI21183.1"/>
    <property type="molecule type" value="Genomic_DNA"/>
</dbReference>
<dbReference type="InterPro" id="IPR010796">
    <property type="entry name" value="C2_B9-type_dom"/>
</dbReference>
<dbReference type="PANTHER" id="PTHR12968">
    <property type="entry name" value="B9 DOMAIN-CONTAINING"/>
    <property type="match status" value="1"/>
</dbReference>
<keyword evidence="2" id="KW-0963">Cytoplasm</keyword>
<protein>
    <recommendedName>
        <fullName evidence="8">B9 domain-containing protein 2</fullName>
    </recommendedName>
</protein>
<name>A0ABQ6M7Z5_9STRA</name>
<evidence type="ECO:0000256" key="4">
    <source>
        <dbReference type="ARBA" id="ARBA00023212"/>
    </source>
</evidence>
<evidence type="ECO:0000256" key="1">
    <source>
        <dbReference type="ARBA" id="ARBA00004120"/>
    </source>
</evidence>
<sequence length="151" mass="15879">GVSPWQLLGGSVEGCTQVDATGGSGVDAVWDHPIDVHLGVSTPVGWPRLRVEVWSRDAGGTNVLAGYGFCNVPSSPGAHSVDIVTWVPSGSLNERLSGFFLGTKPQLEDPGIVSNTAPGEGRFGLKCESSGIVYVHFEVLLTNMQRFGVLT</sequence>
<keyword evidence="7" id="KW-1185">Reference proteome</keyword>
<proteinExistence type="predicted"/>
<dbReference type="Proteomes" id="UP001165060">
    <property type="component" value="Unassembled WGS sequence"/>
</dbReference>
<evidence type="ECO:0000313" key="6">
    <source>
        <dbReference type="EMBL" id="GMI21183.1"/>
    </source>
</evidence>
<comment type="caution">
    <text evidence="6">The sequence shown here is derived from an EMBL/GenBank/DDBJ whole genome shotgun (WGS) entry which is preliminary data.</text>
</comment>
<reference evidence="6 7" key="1">
    <citation type="journal article" date="2023" name="Commun. Biol.">
        <title>Genome analysis of Parmales, the sister group of diatoms, reveals the evolutionary specialization of diatoms from phago-mixotrophs to photoautotrophs.</title>
        <authorList>
            <person name="Ban H."/>
            <person name="Sato S."/>
            <person name="Yoshikawa S."/>
            <person name="Yamada K."/>
            <person name="Nakamura Y."/>
            <person name="Ichinomiya M."/>
            <person name="Sato N."/>
            <person name="Blanc-Mathieu R."/>
            <person name="Endo H."/>
            <person name="Kuwata A."/>
            <person name="Ogata H."/>
        </authorList>
    </citation>
    <scope>NUCLEOTIDE SEQUENCE [LARGE SCALE GENOMIC DNA]</scope>
</reference>
<keyword evidence="3" id="KW-0970">Cilium biogenesis/degradation</keyword>